<dbReference type="EMBL" id="LXJU01000006">
    <property type="protein sequence ID" value="OGE54606.1"/>
    <property type="molecule type" value="Genomic_DNA"/>
</dbReference>
<keyword evidence="5" id="KW-1185">Reference proteome</keyword>
<evidence type="ECO:0000259" key="3">
    <source>
        <dbReference type="PROSITE" id="PS51340"/>
    </source>
</evidence>
<reference evidence="4 5" key="1">
    <citation type="journal article" date="2016" name="Sci. Rep.">
        <title>Penicillium arizonense, a new, genome sequenced fungal species, reveals a high chemical diversity in secreted metabolites.</title>
        <authorList>
            <person name="Grijseels S."/>
            <person name="Nielsen J.C."/>
            <person name="Randelovic M."/>
            <person name="Nielsen J."/>
            <person name="Nielsen K.F."/>
            <person name="Workman M."/>
            <person name="Frisvad J.C."/>
        </authorList>
    </citation>
    <scope>NUCLEOTIDE SEQUENCE [LARGE SCALE GENOMIC DNA]</scope>
    <source>
        <strain evidence="4 5">CBS 141311</strain>
    </source>
</reference>
<evidence type="ECO:0000313" key="5">
    <source>
        <dbReference type="Proteomes" id="UP000177622"/>
    </source>
</evidence>
<dbReference type="InterPro" id="IPR011037">
    <property type="entry name" value="Pyrv_Knase-like_insert_dom_sf"/>
</dbReference>
<dbReference type="Pfam" id="PF03473">
    <property type="entry name" value="MOSC"/>
    <property type="match status" value="1"/>
</dbReference>
<keyword evidence="2" id="KW-0472">Membrane</keyword>
<organism evidence="4 5">
    <name type="scientific">Penicillium arizonense</name>
    <dbReference type="NCBI Taxonomy" id="1835702"/>
    <lineage>
        <taxon>Eukaryota</taxon>
        <taxon>Fungi</taxon>
        <taxon>Dikarya</taxon>
        <taxon>Ascomycota</taxon>
        <taxon>Pezizomycotina</taxon>
        <taxon>Eurotiomycetes</taxon>
        <taxon>Eurotiomycetidae</taxon>
        <taxon>Eurotiales</taxon>
        <taxon>Aspergillaceae</taxon>
        <taxon>Penicillium</taxon>
    </lineage>
</organism>
<accession>A0A1F5LND8</accession>
<sequence length="597" mass="67451">MELKSMHQVVSDKTDLKEKEIEPSWLLKQYQQLWTHLKKDKRFVLWALYIKRISLLKLDLDMEDGEPPNSSKTTGKRYFPRTIDQEQLSLFLAFSRRISLMAALQMGAHIPDSTLDVTRGYVWKMLLQYVHSLSSTLDAAVVLYGFVTISLLISLLFAAIAYSGNNFATRRKLKHLRKLGLYKSNMADQYDPKYKAPEGARLDGLARVKAIYIHPVKSCGPVEVDRALLTKAGFKYDRSFALATEMPQPEAPTVSEWRFISQRTKPNMALIKTELWLPTKDSNPDDPLVQSGGCVVLTFPDPDMPDWTTRLETLFHTWNLSATPQVSFIVPLQITATQMDRLHMRMKTFRIHSRDAKGLDMGEVPSVASALPKLKKFLRIPKDQSLTLLGCTPDTLVRTDKNLAPLQYIGTPAVHGYTDQQPVNINSLSSVHAVSALLPPENQPLNAVRFRANIWITNTPAYEEETWKRYRILPKRAKLRSSEKPRASVAPVLSVVCRTSRCTMPNVNTNTGTFDADIPPPEKKKGKPQPSTTLVEHRTIETGNKAALGYLGMHCVPEDRNLMEAEEQNMGLYVEVGDEIEVLERGVHLYGSTGNDY</sequence>
<dbReference type="STRING" id="1835702.A0A1F5LND8"/>
<keyword evidence="2" id="KW-0812">Transmembrane</keyword>
<evidence type="ECO:0000256" key="2">
    <source>
        <dbReference type="SAM" id="Phobius"/>
    </source>
</evidence>
<keyword evidence="2" id="KW-1133">Transmembrane helix</keyword>
<protein>
    <recommendedName>
        <fullName evidence="3">MOSC domain-containing protein</fullName>
    </recommendedName>
</protein>
<dbReference type="SUPFAM" id="SSF141673">
    <property type="entry name" value="MOSC N-terminal domain-like"/>
    <property type="match status" value="1"/>
</dbReference>
<dbReference type="PANTHER" id="PTHR14237">
    <property type="entry name" value="MOLYBDOPTERIN COFACTOR SULFURASE MOSC"/>
    <property type="match status" value="1"/>
</dbReference>
<dbReference type="OrthoDB" id="17255at2759"/>
<dbReference type="RefSeq" id="XP_022490040.1">
    <property type="nucleotide sequence ID" value="XM_022630257.1"/>
</dbReference>
<evidence type="ECO:0000256" key="1">
    <source>
        <dbReference type="SAM" id="MobiDB-lite"/>
    </source>
</evidence>
<dbReference type="Proteomes" id="UP000177622">
    <property type="component" value="Unassembled WGS sequence"/>
</dbReference>
<dbReference type="PANTHER" id="PTHR14237:SF23">
    <property type="entry name" value="MOSC DOMAIN PROTEIN (AFU_ORTHOLOGUE AFUA_7G05900)"/>
    <property type="match status" value="1"/>
</dbReference>
<dbReference type="PROSITE" id="PS51340">
    <property type="entry name" value="MOSC"/>
    <property type="match status" value="1"/>
</dbReference>
<comment type="caution">
    <text evidence="4">The sequence shown here is derived from an EMBL/GenBank/DDBJ whole genome shotgun (WGS) entry which is preliminary data.</text>
</comment>
<dbReference type="GeneID" id="34574991"/>
<proteinExistence type="predicted"/>
<dbReference type="GO" id="GO:0003824">
    <property type="term" value="F:catalytic activity"/>
    <property type="evidence" value="ECO:0007669"/>
    <property type="project" value="InterPro"/>
</dbReference>
<dbReference type="SUPFAM" id="SSF50800">
    <property type="entry name" value="PK beta-barrel domain-like"/>
    <property type="match status" value="1"/>
</dbReference>
<dbReference type="InterPro" id="IPR005303">
    <property type="entry name" value="MOCOS_middle"/>
</dbReference>
<feature type="domain" description="MOSC" evidence="3">
    <location>
        <begin position="383"/>
        <end position="583"/>
    </location>
</feature>
<name>A0A1F5LND8_PENAI</name>
<dbReference type="GO" id="GO:0030170">
    <property type="term" value="F:pyridoxal phosphate binding"/>
    <property type="evidence" value="ECO:0007669"/>
    <property type="project" value="InterPro"/>
</dbReference>
<feature type="transmembrane region" description="Helical" evidence="2">
    <location>
        <begin position="141"/>
        <end position="162"/>
    </location>
</feature>
<dbReference type="AlphaFoldDB" id="A0A1F5LND8"/>
<evidence type="ECO:0000313" key="4">
    <source>
        <dbReference type="EMBL" id="OGE54606.1"/>
    </source>
</evidence>
<gene>
    <name evidence="4" type="ORF">PENARI_c006G03576</name>
</gene>
<dbReference type="GO" id="GO:0030151">
    <property type="term" value="F:molybdenum ion binding"/>
    <property type="evidence" value="ECO:0007669"/>
    <property type="project" value="InterPro"/>
</dbReference>
<dbReference type="InterPro" id="IPR005302">
    <property type="entry name" value="MoCF_Sase_C"/>
</dbReference>
<dbReference type="Pfam" id="PF03476">
    <property type="entry name" value="MOSC_N"/>
    <property type="match status" value="1"/>
</dbReference>
<feature type="region of interest" description="Disordered" evidence="1">
    <location>
        <begin position="508"/>
        <end position="532"/>
    </location>
</feature>